<sequence length="209" mass="24315">MKKKEEITIRFEDLKKALEDSKNAFLEIRELIPQLKKTNAEECYNFLTNKYQLKFCDSLGKEINNFNNLYNTFKNSLSDKEIIIDALGKESKEDLAKQCLDMFKKEGVYVLEKLSNLDIENLSEYTFQANNELSTLKAVEIEGNPSQNYSNDLQDIVTTSLDFSLSISEEEIYREEVFQQEYQEIKYTIPTSEELLDTLLTAFSTIESQ</sequence>
<keyword evidence="2" id="KW-1185">Reference proteome</keyword>
<dbReference type="EMBL" id="JSWE01000096">
    <property type="protein sequence ID" value="KIE05370.1"/>
    <property type="molecule type" value="Genomic_DNA"/>
</dbReference>
<name>A0A0C1QZD1_9RICK</name>
<reference evidence="1 2" key="1">
    <citation type="submission" date="2014-11" db="EMBL/GenBank/DDBJ databases">
        <title>A Rickettsiales Symbiont of Amoebae With Ancient Features.</title>
        <authorList>
            <person name="Schulz F."/>
            <person name="Martijn J."/>
            <person name="Wascher F."/>
            <person name="Kostanjsek R."/>
            <person name="Ettema T.J."/>
            <person name="Horn M."/>
        </authorList>
    </citation>
    <scope>NUCLEOTIDE SEQUENCE [LARGE SCALE GENOMIC DNA]</scope>
    <source>
        <strain evidence="1 2">UWC36</strain>
    </source>
</reference>
<proteinExistence type="predicted"/>
<dbReference type="OrthoDB" id="9828490at2"/>
<organism evidence="1 2">
    <name type="scientific">Candidatus Jidaibacter acanthamoebae</name>
    <dbReference type="NCBI Taxonomy" id="86105"/>
    <lineage>
        <taxon>Bacteria</taxon>
        <taxon>Pseudomonadati</taxon>
        <taxon>Pseudomonadota</taxon>
        <taxon>Alphaproteobacteria</taxon>
        <taxon>Rickettsiales</taxon>
        <taxon>Candidatus Midichloriaceae</taxon>
        <taxon>Candidatus Jidaibacter</taxon>
    </lineage>
</organism>
<comment type="caution">
    <text evidence="1">The sequence shown here is derived from an EMBL/GenBank/DDBJ whole genome shotgun (WGS) entry which is preliminary data.</text>
</comment>
<evidence type="ECO:0000313" key="1">
    <source>
        <dbReference type="EMBL" id="KIE05370.1"/>
    </source>
</evidence>
<dbReference type="AlphaFoldDB" id="A0A0C1QZD1"/>
<gene>
    <name evidence="1" type="ORF">NF27_DT01440</name>
</gene>
<accession>A0A0C1QZD1</accession>
<protein>
    <submittedName>
        <fullName evidence="1">Uncharacterized protein</fullName>
    </submittedName>
</protein>
<dbReference type="RefSeq" id="WP_039456462.1">
    <property type="nucleotide sequence ID" value="NZ_JSWE01000096.1"/>
</dbReference>
<dbReference type="STRING" id="86105.NF27_DT01440"/>
<evidence type="ECO:0000313" key="2">
    <source>
        <dbReference type="Proteomes" id="UP000031258"/>
    </source>
</evidence>
<dbReference type="Proteomes" id="UP000031258">
    <property type="component" value="Unassembled WGS sequence"/>
</dbReference>